<gene>
    <name evidence="3" type="ORF">GSONMT00046960001</name>
</gene>
<evidence type="ECO:0000256" key="2">
    <source>
        <dbReference type="SAM" id="Phobius"/>
    </source>
</evidence>
<feature type="transmembrane region" description="Helical" evidence="2">
    <location>
        <begin position="274"/>
        <end position="293"/>
    </location>
</feature>
<keyword evidence="2" id="KW-1133">Transmembrane helix</keyword>
<evidence type="ECO:0000256" key="1">
    <source>
        <dbReference type="SAM" id="MobiDB-lite"/>
    </source>
</evidence>
<dbReference type="EMBL" id="FR905198">
    <property type="protein sequence ID" value="CDQ77044.1"/>
    <property type="molecule type" value="Genomic_DNA"/>
</dbReference>
<name>A0A060XIA2_ONCMY</name>
<evidence type="ECO:0000313" key="3">
    <source>
        <dbReference type="EMBL" id="CDQ77044.1"/>
    </source>
</evidence>
<dbReference type="STRING" id="8022.A0A060XIA2"/>
<reference evidence="3" key="1">
    <citation type="journal article" date="2014" name="Nat. Commun.">
        <title>The rainbow trout genome provides novel insights into evolution after whole-genome duplication in vertebrates.</title>
        <authorList>
            <person name="Berthelot C."/>
            <person name="Brunet F."/>
            <person name="Chalopin D."/>
            <person name="Juanchich A."/>
            <person name="Bernard M."/>
            <person name="Noel B."/>
            <person name="Bento P."/>
            <person name="Da Silva C."/>
            <person name="Labadie K."/>
            <person name="Alberti A."/>
            <person name="Aury J.M."/>
            <person name="Louis A."/>
            <person name="Dehais P."/>
            <person name="Bardou P."/>
            <person name="Montfort J."/>
            <person name="Klopp C."/>
            <person name="Cabau C."/>
            <person name="Gaspin C."/>
            <person name="Thorgaard G.H."/>
            <person name="Boussaha M."/>
            <person name="Quillet E."/>
            <person name="Guyomard R."/>
            <person name="Galiana D."/>
            <person name="Bobe J."/>
            <person name="Volff J.N."/>
            <person name="Genet C."/>
            <person name="Wincker P."/>
            <person name="Jaillon O."/>
            <person name="Roest Crollius H."/>
            <person name="Guiguen Y."/>
        </authorList>
    </citation>
    <scope>NUCLEOTIDE SEQUENCE [LARGE SCALE GENOMIC DNA]</scope>
</reference>
<sequence>MVFFGCNSAFFVLQTRRVEFLPKSYILVSSDHMTFSQSSSGSSKCSLANFRRAWTCTGLSRGTRLALQDLSRWRRSVSLMVSFVTLVPALCRCTPRDASVVPPCVCLCQVVVEGATRTEVVRGDKDSRGQLTTRENGNKLIGSCSSTQTESIALLHPESSVSCLLSLTSDAVEFSAHDVYLTNTSLDPSTGIVQFSVHLISGERGVPQLPHTCAMDPQAAASVSITSSSTGHTLVIPVTLIHVADPSTTMQAAAPVVTMEGAHFLQRFIDPYQMMFFTIFALLAGTAIIIIGFTSNSFVHKMTSPDPMSSHNSSPQTIIPSRYPISTHASL</sequence>
<feature type="region of interest" description="Disordered" evidence="1">
    <location>
        <begin position="304"/>
        <end position="331"/>
    </location>
</feature>
<dbReference type="AlphaFoldDB" id="A0A060XIA2"/>
<dbReference type="PaxDb" id="8022-A0A060XIA2"/>
<keyword evidence="2" id="KW-0812">Transmembrane</keyword>
<dbReference type="Proteomes" id="UP000193380">
    <property type="component" value="Unassembled WGS sequence"/>
</dbReference>
<reference evidence="3" key="2">
    <citation type="submission" date="2014-03" db="EMBL/GenBank/DDBJ databases">
        <authorList>
            <person name="Genoscope - CEA"/>
        </authorList>
    </citation>
    <scope>NUCLEOTIDE SEQUENCE</scope>
</reference>
<evidence type="ECO:0000313" key="4">
    <source>
        <dbReference type="Proteomes" id="UP000193380"/>
    </source>
</evidence>
<feature type="compositionally biased region" description="Polar residues" evidence="1">
    <location>
        <begin position="306"/>
        <end position="319"/>
    </location>
</feature>
<keyword evidence="2" id="KW-0472">Membrane</keyword>
<organism evidence="3 4">
    <name type="scientific">Oncorhynchus mykiss</name>
    <name type="common">Rainbow trout</name>
    <name type="synonym">Salmo gairdneri</name>
    <dbReference type="NCBI Taxonomy" id="8022"/>
    <lineage>
        <taxon>Eukaryota</taxon>
        <taxon>Metazoa</taxon>
        <taxon>Chordata</taxon>
        <taxon>Craniata</taxon>
        <taxon>Vertebrata</taxon>
        <taxon>Euteleostomi</taxon>
        <taxon>Actinopterygii</taxon>
        <taxon>Neopterygii</taxon>
        <taxon>Teleostei</taxon>
        <taxon>Protacanthopterygii</taxon>
        <taxon>Salmoniformes</taxon>
        <taxon>Salmonidae</taxon>
        <taxon>Salmoninae</taxon>
        <taxon>Oncorhynchus</taxon>
    </lineage>
</organism>
<protein>
    <submittedName>
        <fullName evidence="3">Uncharacterized protein</fullName>
    </submittedName>
</protein>
<proteinExistence type="predicted"/>
<accession>A0A060XIA2</accession>